<feature type="region of interest" description="Disordered" evidence="5">
    <location>
        <begin position="796"/>
        <end position="834"/>
    </location>
</feature>
<gene>
    <name evidence="8" type="ORF">AZE42_03673</name>
</gene>
<evidence type="ECO:0000256" key="2">
    <source>
        <dbReference type="ARBA" id="ARBA00019824"/>
    </source>
</evidence>
<feature type="compositionally biased region" description="Basic and acidic residues" evidence="5">
    <location>
        <begin position="410"/>
        <end position="430"/>
    </location>
</feature>
<dbReference type="PANTHER" id="PTHR47775">
    <property type="entry name" value="BUD SITE SELECTION PROTEIN 14"/>
    <property type="match status" value="1"/>
</dbReference>
<dbReference type="InterPro" id="IPR000159">
    <property type="entry name" value="RA_dom"/>
</dbReference>
<dbReference type="OrthoDB" id="196165at2759"/>
<dbReference type="InterPro" id="IPR027417">
    <property type="entry name" value="P-loop_NTPase"/>
</dbReference>
<feature type="domain" description="Ras-associating" evidence="7">
    <location>
        <begin position="666"/>
        <end position="795"/>
    </location>
</feature>
<evidence type="ECO:0000256" key="5">
    <source>
        <dbReference type="SAM" id="MobiDB-lite"/>
    </source>
</evidence>
<reference evidence="8 9" key="1">
    <citation type="submission" date="2016-03" db="EMBL/GenBank/DDBJ databases">
        <title>Comparative genomics of the ectomycorrhizal sister species Rhizopogon vinicolor and Rhizopogon vesiculosus (Basidiomycota: Boletales) reveals a divergence of the mating type B locus.</title>
        <authorList>
            <person name="Mujic A.B."/>
            <person name="Kuo A."/>
            <person name="Tritt A."/>
            <person name="Lipzen A."/>
            <person name="Chen C."/>
            <person name="Johnson J."/>
            <person name="Sharma A."/>
            <person name="Barry K."/>
            <person name="Grigoriev I.V."/>
            <person name="Spatafora J.W."/>
        </authorList>
    </citation>
    <scope>NUCLEOTIDE SEQUENCE [LARGE SCALE GENOMIC DNA]</scope>
    <source>
        <strain evidence="8 9">AM-OR11-056</strain>
    </source>
</reference>
<feature type="region of interest" description="Disordered" evidence="5">
    <location>
        <begin position="1200"/>
        <end position="1266"/>
    </location>
</feature>
<feature type="region of interest" description="Disordered" evidence="5">
    <location>
        <begin position="1512"/>
        <end position="1535"/>
    </location>
</feature>
<dbReference type="Pfam" id="PF00788">
    <property type="entry name" value="RA"/>
    <property type="match status" value="1"/>
</dbReference>
<feature type="compositionally biased region" description="Polar residues" evidence="5">
    <location>
        <begin position="822"/>
        <end position="834"/>
    </location>
</feature>
<evidence type="ECO:0000256" key="4">
    <source>
        <dbReference type="PROSITE-ProRule" id="PRU00192"/>
    </source>
</evidence>
<dbReference type="SUPFAM" id="SSF54236">
    <property type="entry name" value="Ubiquitin-like"/>
    <property type="match status" value="1"/>
</dbReference>
<dbReference type="InterPro" id="IPR001452">
    <property type="entry name" value="SH3_domain"/>
</dbReference>
<dbReference type="Proteomes" id="UP000183567">
    <property type="component" value="Unassembled WGS sequence"/>
</dbReference>
<feature type="compositionally biased region" description="Polar residues" evidence="5">
    <location>
        <begin position="1254"/>
        <end position="1266"/>
    </location>
</feature>
<feature type="domain" description="SH3" evidence="6">
    <location>
        <begin position="84"/>
        <end position="145"/>
    </location>
</feature>
<dbReference type="GO" id="GO:0015630">
    <property type="term" value="C:microtubule cytoskeleton"/>
    <property type="evidence" value="ECO:0007669"/>
    <property type="project" value="TreeGrafter"/>
</dbReference>
<feature type="region of interest" description="Disordered" evidence="5">
    <location>
        <begin position="327"/>
        <end position="612"/>
    </location>
</feature>
<feature type="compositionally biased region" description="Low complexity" evidence="5">
    <location>
        <begin position="1402"/>
        <end position="1414"/>
    </location>
</feature>
<feature type="region of interest" description="Disordered" evidence="5">
    <location>
        <begin position="1"/>
        <end position="79"/>
    </location>
</feature>
<dbReference type="Pfam" id="PF16575">
    <property type="entry name" value="CLP1_P"/>
    <property type="match status" value="1"/>
</dbReference>
<evidence type="ECO:0000259" key="6">
    <source>
        <dbReference type="PROSITE" id="PS50002"/>
    </source>
</evidence>
<protein>
    <recommendedName>
        <fullName evidence="2">Polynucleotide 5'-hydroxyl-kinase GRC3</fullName>
    </recommendedName>
    <alternativeName>
        <fullName evidence="1">Polynucleotide 5'-hydroxyl-kinase grc3</fullName>
    </alternativeName>
</protein>
<dbReference type="PROSITE" id="PS50002">
    <property type="entry name" value="SH3"/>
    <property type="match status" value="1"/>
</dbReference>
<proteinExistence type="predicted"/>
<feature type="region of interest" description="Disordered" evidence="5">
    <location>
        <begin position="1280"/>
        <end position="1308"/>
    </location>
</feature>
<dbReference type="InterPro" id="IPR032319">
    <property type="entry name" value="CLP1_P"/>
</dbReference>
<sequence>MQTQERRSPKRQDTFDLRDQIMTDDHHTSSHMHAHADATNTYAGASDEEHSVLEDDSDGEEREVDYMDEEDDRSSSLSIPNESIDFDLVYSLHSFAATVEGQASVVKGDSLFLMDDSNSYWWLVRVLKTQDVGYIPAENIETPFERLARLNKHRNVDLAHATPQELQEDVERVRNNLSSRAGSHHSPSPTPGFPAGQGKGVTFTTARSVHRYPPAVWHEEEEEEEDVEWDDGAYEEEDPDLAQEMLVRQRQAQIHPDEQHDSLAMHMEPDDGMSWDDGVAEDMQAQNAHKKIEQQMLMTPGALRPGNAVERQQPQIHVQEIVITEQRLDGEEEEEEPALAQQALHHQSSYDRITVDVGPPSPSSPSKSIDPAEVTETKKLSATPSIAREEQIKPSPVSSGPLLPSAIMQKQEEERKRTREEIEVLEEASKKKLKGKDKLLQPVSNIPVVQKPVQGPGKLRKEQRDTTDDEAKEKKEKKKGGVFGLFGRKKDKGKDKTTSAETASTDTRESQESGRSSSNLHGPGPEPPMSPVTATAMRQQQQVVRTSTETRTPTKPQPQQTPQTPPQQVQAQVSQHASQLRQRDQQQQALYHQQYLSHSPSSPPEAPSYGLQSASAMLSSSSWYNTSASSAAGLGLGLPSSRPRPGSLVLSPTADGQGVGVPELSVIRVFAGKHLQTEATFKTVLLNASTTSADLIRQAIQRFRLPVGEDDTDYYLTIKQVEGSSAVLLPEEKPLGVFESLVEAAMELPKVKRSSVGSISSVSSNLSMHPAIKKLSMNDFSDDSVVKFYLNRRRDGITDSPTTEEGDETIIPESSHDVAEGPNNTSTSGVNVTPDRFSSPSYRFTLQLVVHPEDLPDDMVFDPVTEAIVFKNTLRERIQSTSSISSGVSQNQRRKVFTFPKNVTVAEVIELALERFGILEGVVDGGDEVEDKMTKRRSTTKVRYGLTADVGGQERELSPSSRVTEAYARPPVFRRVQEAKRRSIDSAQVLGSMDDVHPDDPVFILRRAISYRTSSSRHRMSAPLDEIALQHFRDSVSGSSLSSDNPAEEVVKPRQLSRQEIIAAQRAASRANQKAILSAQMNSVRGVDVLLPGNAMIRSSRYDSGDKTRYSYVQDGESFDISDIIEQELCEGNQTQKSDLLEGVLGRNKEGMNEKIDRVLNKIKDGRLHTQYVIAAAPSPDNIPSAGSAPSEYSIDDAVTARSGSDGRTPTPLAGSVTGTRRVASPVSDTSRTTTPTPADGRVSRTRSTTPSSKPGSNTSRSLRQSSIASVMSEVSTYATPTAQLISPPGTPRIDTIPKQQNTKRPYVPKDDFGVSHMMAIIEIAGSAPKVPQIPGHPVDELLFGKPLDVASLHPEIREIYAGAFQQLDEMDKTLDEYLQYAISAPMLSAIAVRKAAQAALGSSQAPGSTQPSTPSSPAPPPDFIREPKRNANPPPSKRKSSSTNGKSSRKSKKAKFISERAPRTSRYFESNDAFEREDEVIMVGSSSDSESDVEVQPVIPVSQTPVPLIAPAVGKGRTWSPSRPSSDEEAEEGSNPIVSMELPLYPQPSGYEPSQLSTFRLIPDLNFYDLSTDELSAMVLQNETSVLSIDQEETLALLGTYALIILRGSVSILGVTLSASKVTHHVFAPRSAPIPILRCVASDIHADPDIHSLPSRIRNFQGGAVVAIQSLDAGIEGLGRVCRVFDGVFEPSRWQRSSAEVIRPGVTHSTRDVQPFVLPASWSIALSAADTLPPPGDPIPLSVYVVKGPKKSGKSTFARTLLNRLLARFHRVAYLECDVGQSEFTPGGLVALNILDSPIFGPPFTHPSLPYRAHYVGATSPRCSPAHYLAAIQALLEAYKLEVQTSILDESTDTRVTDVVPLVVNTMGWTKGLGADLNAKVEELVEPTHVFEIIGPEEKGWPGALPTYGTPPNEPAPSKAFQYTLEAIPPGSTNTHFNAVDQRNLNILSYFHAIFPSTLPSALAPIRQITATKWDTSLPLCARYPYEVDWSQAFDQVILIGTGYEDVIPSEILTVLNGAIVGLVECEPGTEDPLYPNPTDSLQFPYTQSRHPPMPSTSTCHGLALVRSISPSSSHMHVLTPVPPAVLARCRVIVKGELELPIWGMLDFRDANQGVAGVEKGRVPYLQWGKGEGLGGERRRVRRNLMRKAQM</sequence>
<dbReference type="GO" id="GO:0030950">
    <property type="term" value="P:establishment or maintenance of actin cytoskeleton polarity"/>
    <property type="evidence" value="ECO:0007669"/>
    <property type="project" value="TreeGrafter"/>
</dbReference>
<dbReference type="SMART" id="SM00326">
    <property type="entry name" value="SH3"/>
    <property type="match status" value="1"/>
</dbReference>
<feature type="compositionally biased region" description="Low complexity" evidence="5">
    <location>
        <begin position="549"/>
        <end position="600"/>
    </location>
</feature>
<feature type="compositionally biased region" description="Low complexity" evidence="5">
    <location>
        <begin position="394"/>
        <end position="405"/>
    </location>
</feature>
<feature type="region of interest" description="Disordered" evidence="5">
    <location>
        <begin position="1402"/>
        <end position="1464"/>
    </location>
</feature>
<keyword evidence="3 4" id="KW-0728">SH3 domain</keyword>
<dbReference type="GO" id="GO:0007165">
    <property type="term" value="P:signal transduction"/>
    <property type="evidence" value="ECO:0007669"/>
    <property type="project" value="InterPro"/>
</dbReference>
<dbReference type="STRING" id="180088.A0A1J8QET8"/>
<feature type="compositionally biased region" description="Polar residues" evidence="5">
    <location>
        <begin position="532"/>
        <end position="547"/>
    </location>
</feature>
<dbReference type="InterPro" id="IPR029071">
    <property type="entry name" value="Ubiquitin-like_domsf"/>
</dbReference>
<feature type="compositionally biased region" description="Acidic residues" evidence="5">
    <location>
        <begin position="54"/>
        <end position="72"/>
    </location>
</feature>
<dbReference type="PROSITE" id="PS50200">
    <property type="entry name" value="RA"/>
    <property type="match status" value="1"/>
</dbReference>
<dbReference type="Gene3D" id="2.30.30.40">
    <property type="entry name" value="SH3 Domains"/>
    <property type="match status" value="1"/>
</dbReference>
<evidence type="ECO:0000313" key="9">
    <source>
        <dbReference type="Proteomes" id="UP000183567"/>
    </source>
</evidence>
<dbReference type="SUPFAM" id="SSF50044">
    <property type="entry name" value="SH3-domain"/>
    <property type="match status" value="1"/>
</dbReference>
<dbReference type="InterPro" id="IPR053039">
    <property type="entry name" value="Polarity_Bud-Selection_Reg"/>
</dbReference>
<organism evidence="8 9">
    <name type="scientific">Rhizopogon vesiculosus</name>
    <dbReference type="NCBI Taxonomy" id="180088"/>
    <lineage>
        <taxon>Eukaryota</taxon>
        <taxon>Fungi</taxon>
        <taxon>Dikarya</taxon>
        <taxon>Basidiomycota</taxon>
        <taxon>Agaricomycotina</taxon>
        <taxon>Agaricomycetes</taxon>
        <taxon>Agaricomycetidae</taxon>
        <taxon>Boletales</taxon>
        <taxon>Suillineae</taxon>
        <taxon>Rhizopogonaceae</taxon>
        <taxon>Rhizopogon</taxon>
    </lineage>
</organism>
<evidence type="ECO:0000313" key="8">
    <source>
        <dbReference type="EMBL" id="OJA07930.1"/>
    </source>
</evidence>
<feature type="compositionally biased region" description="Polar residues" evidence="5">
    <location>
        <begin position="1227"/>
        <end position="1237"/>
    </location>
</feature>
<feature type="compositionally biased region" description="Basic and acidic residues" evidence="5">
    <location>
        <begin position="459"/>
        <end position="474"/>
    </location>
</feature>
<evidence type="ECO:0000256" key="1">
    <source>
        <dbReference type="ARBA" id="ARBA00018706"/>
    </source>
</evidence>
<dbReference type="GO" id="GO:0051286">
    <property type="term" value="C:cell tip"/>
    <property type="evidence" value="ECO:0007669"/>
    <property type="project" value="TreeGrafter"/>
</dbReference>
<accession>A0A1J8QET8</accession>
<dbReference type="InterPro" id="IPR036028">
    <property type="entry name" value="SH3-like_dom_sf"/>
</dbReference>
<keyword evidence="9" id="KW-1185">Reference proteome</keyword>
<evidence type="ECO:0000256" key="3">
    <source>
        <dbReference type="ARBA" id="ARBA00022443"/>
    </source>
</evidence>
<dbReference type="GO" id="GO:0008104">
    <property type="term" value="P:intracellular protein localization"/>
    <property type="evidence" value="ECO:0007669"/>
    <property type="project" value="TreeGrafter"/>
</dbReference>
<dbReference type="PANTHER" id="PTHR47775:SF1">
    <property type="entry name" value="BUD SITE SELECTION PROTEIN 14"/>
    <property type="match status" value="1"/>
</dbReference>
<dbReference type="EMBL" id="LVVM01006501">
    <property type="protein sequence ID" value="OJA07930.1"/>
    <property type="molecule type" value="Genomic_DNA"/>
</dbReference>
<dbReference type="Gene3D" id="3.10.20.90">
    <property type="entry name" value="Phosphatidylinositol 3-kinase Catalytic Subunit, Chain A, domain 1"/>
    <property type="match status" value="1"/>
</dbReference>
<feature type="compositionally biased region" description="Basic and acidic residues" evidence="5">
    <location>
        <begin position="1"/>
        <end position="28"/>
    </location>
</feature>
<name>A0A1J8QET8_9AGAM</name>
<evidence type="ECO:0000259" key="7">
    <source>
        <dbReference type="PROSITE" id="PS50200"/>
    </source>
</evidence>
<dbReference type="Gene3D" id="3.40.50.300">
    <property type="entry name" value="P-loop containing nucleotide triphosphate hydrolases"/>
    <property type="match status" value="1"/>
</dbReference>
<comment type="caution">
    <text evidence="8">The sequence shown here is derived from an EMBL/GenBank/DDBJ whole genome shotgun (WGS) entry which is preliminary data.</text>
</comment>